<reference evidence="2" key="1">
    <citation type="journal article" date="2015" name="PLoS ONE">
        <title>Complete Genome Sequence of Thermus aquaticus Y51MC23.</title>
        <authorList>
            <person name="Brumm P.J."/>
            <person name="Monsma S."/>
            <person name="Keough B."/>
            <person name="Jasinovica S."/>
            <person name="Ferguson E."/>
            <person name="Schoenfeld T."/>
            <person name="Lodes M."/>
            <person name="Mead D.A."/>
        </authorList>
    </citation>
    <scope>NUCLEOTIDE SEQUENCE [LARGE SCALE GENOMIC DNA]</scope>
    <source>
        <strain evidence="2">BAA-2747 / Y51MC23</strain>
    </source>
</reference>
<keyword evidence="1" id="KW-0614">Plasmid</keyword>
<organism evidence="1 2">
    <name type="scientific">Thermus aquaticus (strain ATCC BAA-2747 / Y51MC23)</name>
    <dbReference type="NCBI Taxonomy" id="498848"/>
    <lineage>
        <taxon>Bacteria</taxon>
        <taxon>Thermotogati</taxon>
        <taxon>Deinococcota</taxon>
        <taxon>Deinococci</taxon>
        <taxon>Thermales</taxon>
        <taxon>Thermaceae</taxon>
        <taxon>Thermus</taxon>
    </lineage>
</organism>
<name>A0ABM5VQR5_THEA5</name>
<evidence type="ECO:0000313" key="2">
    <source>
        <dbReference type="Proteomes" id="UP000058660"/>
    </source>
</evidence>
<evidence type="ECO:0000313" key="1">
    <source>
        <dbReference type="EMBL" id="ALJ92388.1"/>
    </source>
</evidence>
<accession>A0ABM5VQR5</accession>
<proteinExistence type="predicted"/>
<dbReference type="EMBL" id="CP010826">
    <property type="protein sequence ID" value="ALJ92388.1"/>
    <property type="molecule type" value="Genomic_DNA"/>
</dbReference>
<geneLocation type="plasmid" evidence="1 2">
    <name>pTA78</name>
</geneLocation>
<gene>
    <name evidence="1" type="ORF">TO73_2867</name>
</gene>
<dbReference type="Proteomes" id="UP000058660">
    <property type="component" value="Plasmid pTA78"/>
</dbReference>
<keyword evidence="2" id="KW-1185">Reference proteome</keyword>
<protein>
    <submittedName>
        <fullName evidence="1">AbiD phage protein-like</fullName>
    </submittedName>
</protein>
<sequence>MKHLVVVRNMAAHHVRLWDHEFTAYTLPYIRKNPKLLKEAMDASPHSQRIYRTLALLTYVMEALHPKDDWKGRLINLVEAFWRDWRDFRERMGFPEDYQRLTLWR</sequence>